<organism evidence="1">
    <name type="scientific">Arundo donax</name>
    <name type="common">Giant reed</name>
    <name type="synonym">Donax arundinaceus</name>
    <dbReference type="NCBI Taxonomy" id="35708"/>
    <lineage>
        <taxon>Eukaryota</taxon>
        <taxon>Viridiplantae</taxon>
        <taxon>Streptophyta</taxon>
        <taxon>Embryophyta</taxon>
        <taxon>Tracheophyta</taxon>
        <taxon>Spermatophyta</taxon>
        <taxon>Magnoliopsida</taxon>
        <taxon>Liliopsida</taxon>
        <taxon>Poales</taxon>
        <taxon>Poaceae</taxon>
        <taxon>PACMAD clade</taxon>
        <taxon>Arundinoideae</taxon>
        <taxon>Arundineae</taxon>
        <taxon>Arundo</taxon>
    </lineage>
</organism>
<reference evidence="1" key="1">
    <citation type="submission" date="2014-09" db="EMBL/GenBank/DDBJ databases">
        <authorList>
            <person name="Magalhaes I.L.F."/>
            <person name="Oliveira U."/>
            <person name="Santos F.R."/>
            <person name="Vidigal T.H.D.A."/>
            <person name="Brescovit A.D."/>
            <person name="Santos A.J."/>
        </authorList>
    </citation>
    <scope>NUCLEOTIDE SEQUENCE</scope>
    <source>
        <tissue evidence="1">Shoot tissue taken approximately 20 cm above the soil surface</tissue>
    </source>
</reference>
<name>A0A0A9G5U0_ARUDO</name>
<dbReference type="EMBL" id="GBRH01177456">
    <property type="protein sequence ID" value="JAE20440.1"/>
    <property type="molecule type" value="Transcribed_RNA"/>
</dbReference>
<evidence type="ECO:0000313" key="1">
    <source>
        <dbReference type="EMBL" id="JAE20440.1"/>
    </source>
</evidence>
<sequence>MTWDYLLRTQRMMTMIQLVLIRIKISKRRNQVQMSQTSHLARMISVWRLQNLVLMMKFRNLRHPMLRLETVPLTWKESLLRLT</sequence>
<protein>
    <submittedName>
        <fullName evidence="1">Hox1b</fullName>
    </submittedName>
</protein>
<accession>A0A0A9G5U0</accession>
<proteinExistence type="predicted"/>
<dbReference type="AlphaFoldDB" id="A0A0A9G5U0"/>
<reference evidence="1" key="2">
    <citation type="journal article" date="2015" name="Data Brief">
        <title>Shoot transcriptome of the giant reed, Arundo donax.</title>
        <authorList>
            <person name="Barrero R.A."/>
            <person name="Guerrero F.D."/>
            <person name="Moolhuijzen P."/>
            <person name="Goolsby J.A."/>
            <person name="Tidwell J."/>
            <person name="Bellgard S.E."/>
            <person name="Bellgard M.I."/>
        </authorList>
    </citation>
    <scope>NUCLEOTIDE SEQUENCE</scope>
    <source>
        <tissue evidence="1">Shoot tissue taken approximately 20 cm above the soil surface</tissue>
    </source>
</reference>